<evidence type="ECO:0000256" key="1">
    <source>
        <dbReference type="SAM" id="Coils"/>
    </source>
</evidence>
<keyword evidence="1" id="KW-0175">Coiled coil</keyword>
<dbReference type="EMBL" id="JABFAB010000005">
    <property type="protein sequence ID" value="MBA0647996.1"/>
    <property type="molecule type" value="Genomic_DNA"/>
</dbReference>
<keyword evidence="4" id="KW-1185">Reference proteome</keyword>
<dbReference type="InterPro" id="IPR056647">
    <property type="entry name" value="DUF7745"/>
</dbReference>
<dbReference type="Proteomes" id="UP000593573">
    <property type="component" value="Unassembled WGS sequence"/>
</dbReference>
<evidence type="ECO:0000313" key="3">
    <source>
        <dbReference type="EMBL" id="MBA0647996.1"/>
    </source>
</evidence>
<evidence type="ECO:0000259" key="2">
    <source>
        <dbReference type="Pfam" id="PF24924"/>
    </source>
</evidence>
<sequence length="275" mass="32468">MSEQWVTAQIKQKGESKCIPRKSLRDLILAHPDTKKKVDVFALSIYGLIIFPKALGHIDEAVSDLFDRLDRRVTPVPVILAEAFRSLSTCQRTDEDVEWKVPWMVPDEILYRCRDFDWVPLLGISGAIGYTPLLVLRQYRSRQFILVTQGLTQCECSYKRDNYKKKIREMSNAWKKIHRMKRFDVGSMTTPKYYGWRSKRVNDNIPEPKLGASLSKIEEMKRRVEELEAALQNCETRIELLEASEERQKEQLHFFRTKLEIEITLWEKLWLRFGR</sequence>
<reference evidence="3 4" key="1">
    <citation type="journal article" date="2019" name="Genome Biol. Evol.">
        <title>Insights into the evolution of the New World diploid cottons (Gossypium, subgenus Houzingenia) based on genome sequencing.</title>
        <authorList>
            <person name="Grover C.E."/>
            <person name="Arick M.A. 2nd"/>
            <person name="Thrash A."/>
            <person name="Conover J.L."/>
            <person name="Sanders W.S."/>
            <person name="Peterson D.G."/>
            <person name="Frelichowski J.E."/>
            <person name="Scheffler J.A."/>
            <person name="Scheffler B.E."/>
            <person name="Wendel J.F."/>
        </authorList>
    </citation>
    <scope>NUCLEOTIDE SEQUENCE [LARGE SCALE GENOMIC DNA]</scope>
    <source>
        <strain evidence="3">57</strain>
        <tissue evidence="3">Leaf</tissue>
    </source>
</reference>
<feature type="domain" description="DUF7745" evidence="2">
    <location>
        <begin position="93"/>
        <end position="201"/>
    </location>
</feature>
<organism evidence="3 4">
    <name type="scientific">Gossypium klotzschianum</name>
    <dbReference type="NCBI Taxonomy" id="34286"/>
    <lineage>
        <taxon>Eukaryota</taxon>
        <taxon>Viridiplantae</taxon>
        <taxon>Streptophyta</taxon>
        <taxon>Embryophyta</taxon>
        <taxon>Tracheophyta</taxon>
        <taxon>Spermatophyta</taxon>
        <taxon>Magnoliopsida</taxon>
        <taxon>eudicotyledons</taxon>
        <taxon>Gunneridae</taxon>
        <taxon>Pentapetalae</taxon>
        <taxon>rosids</taxon>
        <taxon>malvids</taxon>
        <taxon>Malvales</taxon>
        <taxon>Malvaceae</taxon>
        <taxon>Malvoideae</taxon>
        <taxon>Gossypium</taxon>
    </lineage>
</organism>
<dbReference type="PANTHER" id="PTHR48200:SF1">
    <property type="entry name" value="AMINOTRANSFERASE-LIKE PLANT MOBILE DOMAIN-CONTAINING PROTEIN"/>
    <property type="match status" value="1"/>
</dbReference>
<dbReference type="PANTHER" id="PTHR48200">
    <property type="entry name" value="PROTEIN, PUTATIVE-RELATED"/>
    <property type="match status" value="1"/>
</dbReference>
<name>A0A7J8UBX0_9ROSI</name>
<accession>A0A7J8UBX0</accession>
<feature type="coiled-coil region" evidence="1">
    <location>
        <begin position="210"/>
        <end position="251"/>
    </location>
</feature>
<protein>
    <recommendedName>
        <fullName evidence="2">DUF7745 domain-containing protein</fullName>
    </recommendedName>
</protein>
<dbReference type="AlphaFoldDB" id="A0A7J8UBX0"/>
<dbReference type="OrthoDB" id="993741at2759"/>
<evidence type="ECO:0000313" key="4">
    <source>
        <dbReference type="Proteomes" id="UP000593573"/>
    </source>
</evidence>
<dbReference type="Pfam" id="PF24924">
    <property type="entry name" value="DUF7745"/>
    <property type="match status" value="1"/>
</dbReference>
<comment type="caution">
    <text evidence="3">The sequence shown here is derived from an EMBL/GenBank/DDBJ whole genome shotgun (WGS) entry which is preliminary data.</text>
</comment>
<gene>
    <name evidence="3" type="ORF">Goklo_015796</name>
</gene>
<proteinExistence type="predicted"/>